<dbReference type="GO" id="GO:0052716">
    <property type="term" value="F:hydroquinone:oxygen oxidoreductase activity"/>
    <property type="evidence" value="ECO:0007669"/>
    <property type="project" value="UniProtKB-EC"/>
</dbReference>
<dbReference type="CDD" id="cd13875">
    <property type="entry name" value="CuRO_2_LCC_plant"/>
    <property type="match status" value="1"/>
</dbReference>
<feature type="domain" description="Plastocyanin-like" evidence="14">
    <location>
        <begin position="151"/>
        <end position="302"/>
    </location>
</feature>
<dbReference type="CDD" id="cd13849">
    <property type="entry name" value="CuRO_1_LCC_plant"/>
    <property type="match status" value="1"/>
</dbReference>
<organism evidence="17 18">
    <name type="scientific">Zostera marina</name>
    <name type="common">Eelgrass</name>
    <dbReference type="NCBI Taxonomy" id="29655"/>
    <lineage>
        <taxon>Eukaryota</taxon>
        <taxon>Viridiplantae</taxon>
        <taxon>Streptophyta</taxon>
        <taxon>Embryophyta</taxon>
        <taxon>Tracheophyta</taxon>
        <taxon>Spermatophyta</taxon>
        <taxon>Magnoliopsida</taxon>
        <taxon>Liliopsida</taxon>
        <taxon>Zosteraceae</taxon>
        <taxon>Zostera</taxon>
    </lineage>
</organism>
<dbReference type="GO" id="GO:0005507">
    <property type="term" value="F:copper ion binding"/>
    <property type="evidence" value="ECO:0007669"/>
    <property type="project" value="InterPro"/>
</dbReference>
<dbReference type="Pfam" id="PF07731">
    <property type="entry name" value="Cu-oxidase_2"/>
    <property type="match status" value="1"/>
</dbReference>
<dbReference type="PANTHER" id="PTHR11709:SF262">
    <property type="entry name" value="LACCASE-14"/>
    <property type="match status" value="1"/>
</dbReference>
<keyword evidence="12 13" id="KW-0439">Lignin degradation</keyword>
<dbReference type="InterPro" id="IPR045087">
    <property type="entry name" value="Cu-oxidase_fam"/>
</dbReference>
<name>A0A0K9PJ82_ZOSMR</name>
<evidence type="ECO:0000259" key="14">
    <source>
        <dbReference type="Pfam" id="PF00394"/>
    </source>
</evidence>
<keyword evidence="9 13" id="KW-0677">Repeat</keyword>
<gene>
    <name evidence="17" type="ORF">ZOSMA_241G00140</name>
</gene>
<dbReference type="GO" id="GO:0046274">
    <property type="term" value="P:lignin catabolic process"/>
    <property type="evidence" value="ECO:0007669"/>
    <property type="project" value="UniProtKB-KW"/>
</dbReference>
<dbReference type="PROSITE" id="PS00079">
    <property type="entry name" value="MULTICOPPER_OXIDASE1"/>
    <property type="match status" value="1"/>
</dbReference>
<comment type="cofactor">
    <cofactor evidence="13">
        <name>Cu cation</name>
        <dbReference type="ChEBI" id="CHEBI:23378"/>
    </cofactor>
    <text evidence="13">Binds 4 Cu cations per monomer.</text>
</comment>
<evidence type="ECO:0000256" key="1">
    <source>
        <dbReference type="ARBA" id="ARBA00000349"/>
    </source>
</evidence>
<keyword evidence="10 13" id="KW-0560">Oxidoreductase</keyword>
<evidence type="ECO:0000256" key="3">
    <source>
        <dbReference type="ARBA" id="ARBA00004271"/>
    </source>
</evidence>
<dbReference type="SUPFAM" id="SSF49503">
    <property type="entry name" value="Cupredoxins"/>
    <property type="match status" value="3"/>
</dbReference>
<keyword evidence="6 13" id="KW-0052">Apoplast</keyword>
<keyword evidence="11 13" id="KW-0186">Copper</keyword>
<dbReference type="OrthoDB" id="2121828at2759"/>
<dbReference type="InterPro" id="IPR002355">
    <property type="entry name" value="Cu_oxidase_Cu_BS"/>
</dbReference>
<keyword evidence="18" id="KW-1185">Reference proteome</keyword>
<evidence type="ECO:0000256" key="10">
    <source>
        <dbReference type="ARBA" id="ARBA00023002"/>
    </source>
</evidence>
<evidence type="ECO:0000313" key="18">
    <source>
        <dbReference type="Proteomes" id="UP000036987"/>
    </source>
</evidence>
<evidence type="ECO:0000259" key="16">
    <source>
        <dbReference type="Pfam" id="PF07732"/>
    </source>
</evidence>
<dbReference type="InterPro" id="IPR034288">
    <property type="entry name" value="CuRO_1_LCC"/>
</dbReference>
<keyword evidence="7 13" id="KW-0964">Secreted</keyword>
<evidence type="ECO:0000256" key="7">
    <source>
        <dbReference type="ARBA" id="ARBA00022525"/>
    </source>
</evidence>
<evidence type="ECO:0000256" key="2">
    <source>
        <dbReference type="ARBA" id="ARBA00002075"/>
    </source>
</evidence>
<evidence type="ECO:0000256" key="13">
    <source>
        <dbReference type="RuleBase" id="RU361119"/>
    </source>
</evidence>
<feature type="domain" description="Plastocyanin-like" evidence="16">
    <location>
        <begin position="26"/>
        <end position="140"/>
    </location>
</feature>
<protein>
    <recommendedName>
        <fullName evidence="5 13">Laccase</fullName>
        <ecNumber evidence="5 13">1.10.3.2</ecNumber>
    </recommendedName>
    <alternativeName>
        <fullName evidence="13">Benzenediol:oxygen oxidoreductase</fullName>
    </alternativeName>
    <alternativeName>
        <fullName evidence="13">Diphenol oxidase</fullName>
    </alternativeName>
    <alternativeName>
        <fullName evidence="13">Urishiol oxidase</fullName>
    </alternativeName>
</protein>
<evidence type="ECO:0000256" key="4">
    <source>
        <dbReference type="ARBA" id="ARBA00010609"/>
    </source>
</evidence>
<evidence type="ECO:0000256" key="12">
    <source>
        <dbReference type="ARBA" id="ARBA00023185"/>
    </source>
</evidence>
<dbReference type="NCBIfam" id="TIGR03389">
    <property type="entry name" value="laccase"/>
    <property type="match status" value="1"/>
</dbReference>
<comment type="subcellular location">
    <subcellularLocation>
        <location evidence="3 13">Secreted</location>
        <location evidence="3 13">Extracellular space</location>
        <location evidence="3 13">Apoplast</location>
    </subcellularLocation>
</comment>
<accession>A0A0K9PJ82</accession>
<keyword evidence="8 13" id="KW-0479">Metal-binding</keyword>
<dbReference type="EC" id="1.10.3.2" evidence="5 13"/>
<dbReference type="CDD" id="cd13897">
    <property type="entry name" value="CuRO_3_LCC_plant"/>
    <property type="match status" value="1"/>
</dbReference>
<dbReference type="PROSITE" id="PS00080">
    <property type="entry name" value="MULTICOPPER_OXIDASE2"/>
    <property type="match status" value="1"/>
</dbReference>
<dbReference type="InterPro" id="IPR034289">
    <property type="entry name" value="CuRO_3_LCC"/>
</dbReference>
<dbReference type="AlphaFoldDB" id="A0A0K9PJ82"/>
<keyword evidence="13" id="KW-0732">Signal</keyword>
<dbReference type="OMA" id="EAKIHRH"/>
<dbReference type="InterPro" id="IPR011706">
    <property type="entry name" value="Cu-oxidase_C"/>
</dbReference>
<dbReference type="Pfam" id="PF07732">
    <property type="entry name" value="Cu-oxidase_3"/>
    <property type="match status" value="1"/>
</dbReference>
<dbReference type="STRING" id="29655.A0A0K9PJ82"/>
<dbReference type="EMBL" id="LFYR01000845">
    <property type="protein sequence ID" value="KMZ68292.1"/>
    <property type="molecule type" value="Genomic_DNA"/>
</dbReference>
<feature type="domain" description="Plastocyanin-like" evidence="15">
    <location>
        <begin position="411"/>
        <end position="545"/>
    </location>
</feature>
<dbReference type="InterPro" id="IPR033138">
    <property type="entry name" value="Cu_oxidase_CS"/>
</dbReference>
<evidence type="ECO:0000256" key="8">
    <source>
        <dbReference type="ARBA" id="ARBA00022723"/>
    </source>
</evidence>
<dbReference type="InterPro" id="IPR008972">
    <property type="entry name" value="Cupredoxin"/>
</dbReference>
<dbReference type="InterPro" id="IPR011707">
    <property type="entry name" value="Cu-oxidase-like_N"/>
</dbReference>
<feature type="signal peptide" evidence="13">
    <location>
        <begin position="1"/>
        <end position="28"/>
    </location>
</feature>
<dbReference type="Gene3D" id="2.60.40.420">
    <property type="entry name" value="Cupredoxins - blue copper proteins"/>
    <property type="match status" value="3"/>
</dbReference>
<evidence type="ECO:0000256" key="6">
    <source>
        <dbReference type="ARBA" id="ARBA00022523"/>
    </source>
</evidence>
<evidence type="ECO:0000259" key="15">
    <source>
        <dbReference type="Pfam" id="PF07731"/>
    </source>
</evidence>
<dbReference type="InterPro" id="IPR034285">
    <property type="entry name" value="CuRO_2_LCC"/>
</dbReference>
<dbReference type="InterPro" id="IPR001117">
    <property type="entry name" value="Cu-oxidase_2nd"/>
</dbReference>
<evidence type="ECO:0000256" key="11">
    <source>
        <dbReference type="ARBA" id="ARBA00023008"/>
    </source>
</evidence>
<sequence length="563" mass="63285">MGRGVFLFQIFLQILITHLLLYISQVKSSPYTRLCRSKHILTVNGEFPGPTLRVHRGDSVIVKAHNDARHNITLHWHGLKQPRNPWSDGPEYITQCPIRPGQTFTYTLNFTDEEGTIWWHAHNSWARATVHGAIVVLPKNNRYPFPTPHADFPLILGEWWKRDVMGIPGNENITGGEPTLSDAFTINGRPGHLYPCGEQEGMSRIKVERGRRYLFRIINAVMDENMFLALAGHKMTVVGTDGSYTKPFITSYLMITAGQTMDVLVETNQSPEMVYLVASRAYNDAFGAGFDHSTTTAVLEYYDSDGGSNLFPRYLPAVNDTPAATAFTRRLRSLVDDTHRIDHLPMQVDQRLFYTFSVNLQNCTVAKKHCKGPFGRRFAASVNNISFVTPTKVDLLKAYYSHITGVFESNFPDNPPTKFDYTGDNLPENLLSSGFGTRVKVLEYNTSVEIVLQGTNVLVSDNHPIHFHGTTFFTVGWGFGNFDENKDPGGYNLVDPPEQNTVGVPKNGWTAIRFVADNPGIWLMHCHLDRHQNWGMTMVIIVKNGNTPETSIIPPPKDLPSCD</sequence>
<evidence type="ECO:0000256" key="5">
    <source>
        <dbReference type="ARBA" id="ARBA00012297"/>
    </source>
</evidence>
<dbReference type="InterPro" id="IPR017761">
    <property type="entry name" value="Laccase"/>
</dbReference>
<comment type="catalytic activity">
    <reaction evidence="1 13">
        <text>4 hydroquinone + O2 = 4 benzosemiquinone + 2 H2O</text>
        <dbReference type="Rhea" id="RHEA:11276"/>
        <dbReference type="ChEBI" id="CHEBI:15377"/>
        <dbReference type="ChEBI" id="CHEBI:15379"/>
        <dbReference type="ChEBI" id="CHEBI:17594"/>
        <dbReference type="ChEBI" id="CHEBI:17977"/>
        <dbReference type="EC" id="1.10.3.2"/>
    </reaction>
</comment>
<dbReference type="GO" id="GO:0016491">
    <property type="term" value="F:oxidoreductase activity"/>
    <property type="evidence" value="ECO:0000318"/>
    <property type="project" value="GO_Central"/>
</dbReference>
<reference evidence="18" key="1">
    <citation type="journal article" date="2016" name="Nature">
        <title>The genome of the seagrass Zostera marina reveals angiosperm adaptation to the sea.</title>
        <authorList>
            <person name="Olsen J.L."/>
            <person name="Rouze P."/>
            <person name="Verhelst B."/>
            <person name="Lin Y.-C."/>
            <person name="Bayer T."/>
            <person name="Collen J."/>
            <person name="Dattolo E."/>
            <person name="De Paoli E."/>
            <person name="Dittami S."/>
            <person name="Maumus F."/>
            <person name="Michel G."/>
            <person name="Kersting A."/>
            <person name="Lauritano C."/>
            <person name="Lohaus R."/>
            <person name="Toepel M."/>
            <person name="Tonon T."/>
            <person name="Vanneste K."/>
            <person name="Amirebrahimi M."/>
            <person name="Brakel J."/>
            <person name="Bostroem C."/>
            <person name="Chovatia M."/>
            <person name="Grimwood J."/>
            <person name="Jenkins J.W."/>
            <person name="Jueterbock A."/>
            <person name="Mraz A."/>
            <person name="Stam W.T."/>
            <person name="Tice H."/>
            <person name="Bornberg-Bauer E."/>
            <person name="Green P.J."/>
            <person name="Pearson G.A."/>
            <person name="Procaccini G."/>
            <person name="Duarte C.M."/>
            <person name="Schmutz J."/>
            <person name="Reusch T.B.H."/>
            <person name="Van de Peer Y."/>
        </authorList>
    </citation>
    <scope>NUCLEOTIDE SEQUENCE [LARGE SCALE GENOMIC DNA]</scope>
    <source>
        <strain evidence="18">cv. Finnish</strain>
    </source>
</reference>
<proteinExistence type="inferred from homology"/>
<dbReference type="GO" id="GO:0048046">
    <property type="term" value="C:apoplast"/>
    <property type="evidence" value="ECO:0007669"/>
    <property type="project" value="UniProtKB-SubCell"/>
</dbReference>
<dbReference type="PANTHER" id="PTHR11709">
    <property type="entry name" value="MULTI-COPPER OXIDASE"/>
    <property type="match status" value="1"/>
</dbReference>
<dbReference type="Proteomes" id="UP000036987">
    <property type="component" value="Unassembled WGS sequence"/>
</dbReference>
<evidence type="ECO:0000313" key="17">
    <source>
        <dbReference type="EMBL" id="KMZ68292.1"/>
    </source>
</evidence>
<feature type="chain" id="PRO_5005393841" description="Laccase" evidence="13">
    <location>
        <begin position="29"/>
        <end position="563"/>
    </location>
</feature>
<evidence type="ECO:0000256" key="9">
    <source>
        <dbReference type="ARBA" id="ARBA00022737"/>
    </source>
</evidence>
<comment type="similarity">
    <text evidence="4 13">Belongs to the multicopper oxidase family.</text>
</comment>
<dbReference type="Pfam" id="PF00394">
    <property type="entry name" value="Cu-oxidase"/>
    <property type="match status" value="1"/>
</dbReference>
<comment type="function">
    <text evidence="2 13">Lignin degradation and detoxification of lignin-derived products.</text>
</comment>
<comment type="caution">
    <text evidence="17">The sequence shown here is derived from an EMBL/GenBank/DDBJ whole genome shotgun (WGS) entry which is preliminary data.</text>
</comment>